<accession>A0A6J4R0Z9</accession>
<dbReference type="Pfam" id="PF13354">
    <property type="entry name" value="Beta-lactamase2"/>
    <property type="match status" value="1"/>
</dbReference>
<dbReference type="PANTHER" id="PTHR35333:SF3">
    <property type="entry name" value="BETA-LACTAMASE-TYPE TRANSPEPTIDASE FOLD CONTAINING PROTEIN"/>
    <property type="match status" value="1"/>
</dbReference>
<evidence type="ECO:0000313" key="4">
    <source>
        <dbReference type="EMBL" id="CAA9460936.1"/>
    </source>
</evidence>
<protein>
    <recommendedName>
        <fullName evidence="3">Beta-lactamase class A catalytic domain-containing protein</fullName>
    </recommendedName>
</protein>
<dbReference type="InterPro" id="IPR045155">
    <property type="entry name" value="Beta-lactam_cat"/>
</dbReference>
<dbReference type="GO" id="GO:0046677">
    <property type="term" value="P:response to antibiotic"/>
    <property type="evidence" value="ECO:0007669"/>
    <property type="project" value="InterPro"/>
</dbReference>
<dbReference type="GO" id="GO:0030655">
    <property type="term" value="P:beta-lactam antibiotic catabolic process"/>
    <property type="evidence" value="ECO:0007669"/>
    <property type="project" value="InterPro"/>
</dbReference>
<keyword evidence="2" id="KW-0472">Membrane</keyword>
<feature type="domain" description="Beta-lactamase class A catalytic" evidence="3">
    <location>
        <begin position="121"/>
        <end position="318"/>
    </location>
</feature>
<organism evidence="4">
    <name type="scientific">uncultured Rubrobacteraceae bacterium</name>
    <dbReference type="NCBI Taxonomy" id="349277"/>
    <lineage>
        <taxon>Bacteria</taxon>
        <taxon>Bacillati</taxon>
        <taxon>Actinomycetota</taxon>
        <taxon>Rubrobacteria</taxon>
        <taxon>Rubrobacterales</taxon>
        <taxon>Rubrobacteraceae</taxon>
        <taxon>environmental samples</taxon>
    </lineage>
</organism>
<dbReference type="InterPro" id="IPR000871">
    <property type="entry name" value="Beta-lactam_class-A"/>
</dbReference>
<evidence type="ECO:0000256" key="1">
    <source>
        <dbReference type="SAM" id="MobiDB-lite"/>
    </source>
</evidence>
<keyword evidence="2" id="KW-1133">Transmembrane helix</keyword>
<dbReference type="EMBL" id="CADCVE010000080">
    <property type="protein sequence ID" value="CAA9460936.1"/>
    <property type="molecule type" value="Genomic_DNA"/>
</dbReference>
<dbReference type="PANTHER" id="PTHR35333">
    <property type="entry name" value="BETA-LACTAMASE"/>
    <property type="match status" value="1"/>
</dbReference>
<dbReference type="Gene3D" id="3.40.710.10">
    <property type="entry name" value="DD-peptidase/beta-lactamase superfamily"/>
    <property type="match status" value="1"/>
</dbReference>
<evidence type="ECO:0000259" key="3">
    <source>
        <dbReference type="Pfam" id="PF13354"/>
    </source>
</evidence>
<name>A0A6J4R0Z9_9ACTN</name>
<gene>
    <name evidence="4" type="ORF">AVDCRST_MAG28-3261</name>
</gene>
<feature type="transmembrane region" description="Helical" evidence="2">
    <location>
        <begin position="38"/>
        <end position="58"/>
    </location>
</feature>
<sequence length="496" mass="53357">MGCRRCFLAVKSRETEVSAEADGERVLRRDARVAGGHGRALIALSLAFFGAVLVLLLAGNLAGEQSDEAAVESLRPVVEELEAPRQKEEASREEVAVPGFDAEALEDEIEEIIGGHEGAYGVAVLEPDSGTRVSLGGDEEFVSASIGKLPVYAALYAAAARGELDLDEEISMRSGDVQSYGSGTLHGFPVGHSLSLRECAYLLVNHSDNTAWAMLDRRLGDEEIRAEIEDMGIQDSSYSGYLSGYYTTPNDVLLLLEKISDPSFTNEELSVEMLEVMTNTTTEDRIPEKLPEDVRVAHKTGSYNGNFGDAGVVFYRDSQGEARRYYLSVLSEGTGEYEARDVMQEVSLAVYEAVSGNEVDPDWSRGSVVPQEESDPVELAAPDQAENTTSAAGVPATDVESAKPLPASPAPSAVRPPSESRYGAAGSTGVPGAVSGSTPRTQPAPYPVRPAPPAQRLIPSPYPATRQPVYSEPPASSSYYWEKPGNYSDDAYWEEW</sequence>
<evidence type="ECO:0000256" key="2">
    <source>
        <dbReference type="SAM" id="Phobius"/>
    </source>
</evidence>
<dbReference type="SUPFAM" id="SSF56601">
    <property type="entry name" value="beta-lactamase/transpeptidase-like"/>
    <property type="match status" value="1"/>
</dbReference>
<dbReference type="AlphaFoldDB" id="A0A6J4R0Z9"/>
<reference evidence="4" key="1">
    <citation type="submission" date="2020-02" db="EMBL/GenBank/DDBJ databases">
        <authorList>
            <person name="Meier V. D."/>
        </authorList>
    </citation>
    <scope>NUCLEOTIDE SEQUENCE</scope>
    <source>
        <strain evidence="4">AVDCRST_MAG28</strain>
    </source>
</reference>
<keyword evidence="2" id="KW-0812">Transmembrane</keyword>
<proteinExistence type="predicted"/>
<feature type="region of interest" description="Disordered" evidence="1">
    <location>
        <begin position="359"/>
        <end position="496"/>
    </location>
</feature>
<dbReference type="InterPro" id="IPR012338">
    <property type="entry name" value="Beta-lactam/transpept-like"/>
</dbReference>
<dbReference type="GO" id="GO:0008800">
    <property type="term" value="F:beta-lactamase activity"/>
    <property type="evidence" value="ECO:0007669"/>
    <property type="project" value="InterPro"/>
</dbReference>
<feature type="compositionally biased region" description="Pro residues" evidence="1">
    <location>
        <begin position="442"/>
        <end position="453"/>
    </location>
</feature>
<feature type="compositionally biased region" description="Low complexity" evidence="1">
    <location>
        <begin position="402"/>
        <end position="420"/>
    </location>
</feature>